<dbReference type="Gene3D" id="3.40.50.720">
    <property type="entry name" value="NAD(P)-binding Rossmann-like Domain"/>
    <property type="match status" value="1"/>
</dbReference>
<evidence type="ECO:0000256" key="3">
    <source>
        <dbReference type="RuleBase" id="RU000363"/>
    </source>
</evidence>
<protein>
    <submittedName>
        <fullName evidence="4">Short-subunit dehydrogenase</fullName>
    </submittedName>
</protein>
<name>A0A660L2S2_9ACTN</name>
<dbReference type="CDD" id="cd05374">
    <property type="entry name" value="17beta-HSD-like_SDR_c"/>
    <property type="match status" value="1"/>
</dbReference>
<evidence type="ECO:0000256" key="2">
    <source>
        <dbReference type="ARBA" id="ARBA00023002"/>
    </source>
</evidence>
<dbReference type="InterPro" id="IPR020904">
    <property type="entry name" value="Sc_DH/Rdtase_CS"/>
</dbReference>
<organism evidence="4 5">
    <name type="scientific">Solirubrobacter pauli</name>
    <dbReference type="NCBI Taxonomy" id="166793"/>
    <lineage>
        <taxon>Bacteria</taxon>
        <taxon>Bacillati</taxon>
        <taxon>Actinomycetota</taxon>
        <taxon>Thermoleophilia</taxon>
        <taxon>Solirubrobacterales</taxon>
        <taxon>Solirubrobacteraceae</taxon>
        <taxon>Solirubrobacter</taxon>
    </lineage>
</organism>
<dbReference type="PROSITE" id="PS00061">
    <property type="entry name" value="ADH_SHORT"/>
    <property type="match status" value="1"/>
</dbReference>
<keyword evidence="2" id="KW-0560">Oxidoreductase</keyword>
<keyword evidence="5" id="KW-1185">Reference proteome</keyword>
<dbReference type="PRINTS" id="PR00081">
    <property type="entry name" value="GDHRDH"/>
</dbReference>
<dbReference type="AlphaFoldDB" id="A0A660L2S2"/>
<dbReference type="EMBL" id="RBIL01000002">
    <property type="protein sequence ID" value="RKQ87615.1"/>
    <property type="molecule type" value="Genomic_DNA"/>
</dbReference>
<reference evidence="4 5" key="1">
    <citation type="submission" date="2018-10" db="EMBL/GenBank/DDBJ databases">
        <title>Genomic Encyclopedia of Archaeal and Bacterial Type Strains, Phase II (KMG-II): from individual species to whole genera.</title>
        <authorList>
            <person name="Goeker M."/>
        </authorList>
    </citation>
    <scope>NUCLEOTIDE SEQUENCE [LARGE SCALE GENOMIC DNA]</scope>
    <source>
        <strain evidence="4 5">DSM 14954</strain>
    </source>
</reference>
<dbReference type="InterPro" id="IPR002347">
    <property type="entry name" value="SDR_fam"/>
</dbReference>
<dbReference type="PANTHER" id="PTHR44169">
    <property type="entry name" value="NADPH-DEPENDENT 1-ACYLDIHYDROXYACETONE PHOSPHATE REDUCTASE"/>
    <property type="match status" value="1"/>
</dbReference>
<gene>
    <name evidence="4" type="ORF">C8N24_5640</name>
</gene>
<comment type="caution">
    <text evidence="4">The sequence shown here is derived from an EMBL/GenBank/DDBJ whole genome shotgun (WGS) entry which is preliminary data.</text>
</comment>
<dbReference type="RefSeq" id="WP_121256329.1">
    <property type="nucleotide sequence ID" value="NZ_RBIL01000002.1"/>
</dbReference>
<dbReference type="PRINTS" id="PR00080">
    <property type="entry name" value="SDRFAMILY"/>
</dbReference>
<comment type="similarity">
    <text evidence="1 3">Belongs to the short-chain dehydrogenases/reductases (SDR) family.</text>
</comment>
<dbReference type="OrthoDB" id="9792003at2"/>
<evidence type="ECO:0000313" key="4">
    <source>
        <dbReference type="EMBL" id="RKQ87615.1"/>
    </source>
</evidence>
<accession>A0A660L2S2</accession>
<evidence type="ECO:0000256" key="1">
    <source>
        <dbReference type="ARBA" id="ARBA00006484"/>
    </source>
</evidence>
<dbReference type="InterPro" id="IPR036291">
    <property type="entry name" value="NAD(P)-bd_dom_sf"/>
</dbReference>
<dbReference type="Pfam" id="PF00106">
    <property type="entry name" value="adh_short"/>
    <property type="match status" value="1"/>
</dbReference>
<evidence type="ECO:0000313" key="5">
    <source>
        <dbReference type="Proteomes" id="UP000278962"/>
    </source>
</evidence>
<dbReference type="SUPFAM" id="SSF51735">
    <property type="entry name" value="NAD(P)-binding Rossmann-fold domains"/>
    <property type="match status" value="1"/>
</dbReference>
<dbReference type="PANTHER" id="PTHR44169:SF6">
    <property type="entry name" value="NADPH-DEPENDENT 1-ACYLDIHYDROXYACETONE PHOSPHATE REDUCTASE"/>
    <property type="match status" value="1"/>
</dbReference>
<dbReference type="Proteomes" id="UP000278962">
    <property type="component" value="Unassembled WGS sequence"/>
</dbReference>
<proteinExistence type="inferred from homology"/>
<dbReference type="GO" id="GO:0016491">
    <property type="term" value="F:oxidoreductase activity"/>
    <property type="evidence" value="ECO:0007669"/>
    <property type="project" value="UniProtKB-KW"/>
</dbReference>
<sequence>MPKTVLVTGASSGIGRATALALAQRGFTVYAGTRSPLDYAGATPVTLDVTNAEHVAALQDLQLDALVNNAGIAVIGPLETLPLDQLRHQLEVNTVGQLAVIQACLPALRARHGRIVNVSSISGRVALPLYGPYAASKFALEALSDALRRELRGDVHVSLVEPGAVATPIWQRTLAASEMPTGRYARMAERLRELALEAEQTGMPASVVANAVVHALTAPKPRTRYVLGHSARIQATLARGAPTRILDRLIQRIVEQ</sequence>